<sequence length="201" mass="23166">MTIKQKVEAVEKLFNSLDQEISRFKSFTGIYCYSSCGKCCNKQDIEASPLEFLPLAFHWFKTGRAQEFYDKLENNQSLNCIVYSPLSILDQNQGSCSEYPYRGLICRLFGYGANRDKYGELRLLTCKLIKDGQIENYTKAIVLLKNNVKVPVFTEYYQKLMQIDFQLARDILPINKAIKIALETVMQYYAYRPYSSGKGAA</sequence>
<dbReference type="KEGG" id="marp:QYS47_09080"/>
<protein>
    <submittedName>
        <fullName evidence="1">YkgJ family cysteine cluster protein</fullName>
    </submittedName>
</protein>
<evidence type="ECO:0000313" key="1">
    <source>
        <dbReference type="EMBL" id="WKK82237.2"/>
    </source>
</evidence>
<accession>A0AA49JAI1</accession>
<gene>
    <name evidence="1" type="ORF">QYS47_09080</name>
</gene>
<organism evidence="1">
    <name type="scientific">Marivirga arenosa</name>
    <dbReference type="NCBI Taxonomy" id="3059076"/>
    <lineage>
        <taxon>Bacteria</taxon>
        <taxon>Pseudomonadati</taxon>
        <taxon>Bacteroidota</taxon>
        <taxon>Cytophagia</taxon>
        <taxon>Cytophagales</taxon>
        <taxon>Marivirgaceae</taxon>
        <taxon>Marivirga</taxon>
    </lineage>
</organism>
<name>A0AA49JAI1_9BACT</name>
<dbReference type="InterPro" id="IPR005358">
    <property type="entry name" value="Puta_zinc/iron-chelating_dom"/>
</dbReference>
<proteinExistence type="predicted"/>
<dbReference type="Proteomes" id="UP001232019">
    <property type="component" value="Chromosome"/>
</dbReference>
<dbReference type="EMBL" id="CP129968">
    <property type="protein sequence ID" value="WKK82237.2"/>
    <property type="molecule type" value="Genomic_DNA"/>
</dbReference>
<reference evidence="1" key="1">
    <citation type="submission" date="2023-08" db="EMBL/GenBank/DDBJ databases">
        <title>Comparative genomics and taxonomic characterization of three novel marine species of genus Marivirga.</title>
        <authorList>
            <person name="Muhammad N."/>
            <person name="Kim S.-G."/>
        </authorList>
    </citation>
    <scope>NUCLEOTIDE SEQUENCE</scope>
    <source>
        <strain evidence="1">BKB1-2</strain>
    </source>
</reference>
<dbReference type="AlphaFoldDB" id="A0AA49JAI1"/>
<dbReference type="Pfam" id="PF03692">
    <property type="entry name" value="CxxCxxCC"/>
    <property type="match status" value="1"/>
</dbReference>
<dbReference type="RefSeq" id="WP_322347784.1">
    <property type="nucleotide sequence ID" value="NZ_CP129968.2"/>
</dbReference>